<dbReference type="EMBL" id="BAAADJ010000021">
    <property type="protein sequence ID" value="GAA0329950.1"/>
    <property type="molecule type" value="Genomic_DNA"/>
</dbReference>
<proteinExistence type="predicted"/>
<name>A0ABP3G1G6_9BACI</name>
<comment type="caution">
    <text evidence="1">The sequence shown here is derived from an EMBL/GenBank/DDBJ whole genome shotgun (WGS) entry which is preliminary data.</text>
</comment>
<accession>A0ABP3G1G6</accession>
<dbReference type="Proteomes" id="UP001500782">
    <property type="component" value="Unassembled WGS sequence"/>
</dbReference>
<evidence type="ECO:0000313" key="2">
    <source>
        <dbReference type="Proteomes" id="UP001500782"/>
    </source>
</evidence>
<protein>
    <submittedName>
        <fullName evidence="1">Uncharacterized protein</fullName>
    </submittedName>
</protein>
<sequence>MISPLLSVNTQKKGRPPQIGAILKIGIDFNHIIPCSVYIYLEPLTILLELLLHDK</sequence>
<keyword evidence="2" id="KW-1185">Reference proteome</keyword>
<evidence type="ECO:0000313" key="1">
    <source>
        <dbReference type="EMBL" id="GAA0329950.1"/>
    </source>
</evidence>
<gene>
    <name evidence="1" type="ORF">GCM10008967_20560</name>
</gene>
<reference evidence="2" key="1">
    <citation type="journal article" date="2019" name="Int. J. Syst. Evol. Microbiol.">
        <title>The Global Catalogue of Microorganisms (GCM) 10K type strain sequencing project: providing services to taxonomists for standard genome sequencing and annotation.</title>
        <authorList>
            <consortium name="The Broad Institute Genomics Platform"/>
            <consortium name="The Broad Institute Genome Sequencing Center for Infectious Disease"/>
            <person name="Wu L."/>
            <person name="Ma J."/>
        </authorList>
    </citation>
    <scope>NUCLEOTIDE SEQUENCE [LARGE SCALE GENOMIC DNA]</scope>
    <source>
        <strain evidence="2">JCM 9731</strain>
    </source>
</reference>
<organism evidence="1 2">
    <name type="scientific">Bacillus carboniphilus</name>
    <dbReference type="NCBI Taxonomy" id="86663"/>
    <lineage>
        <taxon>Bacteria</taxon>
        <taxon>Bacillati</taxon>
        <taxon>Bacillota</taxon>
        <taxon>Bacilli</taxon>
        <taxon>Bacillales</taxon>
        <taxon>Bacillaceae</taxon>
        <taxon>Bacillus</taxon>
    </lineage>
</organism>